<dbReference type="EMBL" id="HBUF01055587">
    <property type="protein sequence ID" value="CAG6623714.1"/>
    <property type="molecule type" value="Transcribed_RNA"/>
</dbReference>
<protein>
    <submittedName>
        <fullName evidence="1">Uncharacterized protein</fullName>
    </submittedName>
</protein>
<sequence length="279" mass="31648">MTNKEGETSDKQYSLADLMVAIVNVSSQVAELVKKFDDNDLVVAKRNEEIEQKLKSHEQRLDKQYKEDIRRNIIIYGWSEVQNDENHVVRHKLVELLTDKLQIQGVRSFDIHGIRIVGEKKNVVRATLCSPHLVQLAIRNSAKLAGSKIFLDFDLSPEERAVKKELLSFKRTLSAQGKQCKLKNKNLLMVDNQPFTVEQLKGFNEVAADTQTQSSTQSQIGSGVDFFADIEMGDATKKRTPPNQEDVQQIKKPLIKPSAFHTTGKTEKFLSKKKANKKT</sequence>
<evidence type="ECO:0000313" key="1">
    <source>
        <dbReference type="EMBL" id="CAG6623714.1"/>
    </source>
</evidence>
<reference evidence="1" key="1">
    <citation type="submission" date="2021-05" db="EMBL/GenBank/DDBJ databases">
        <authorList>
            <person name="Alioto T."/>
            <person name="Alioto T."/>
            <person name="Gomez Garrido J."/>
        </authorList>
    </citation>
    <scope>NUCLEOTIDE SEQUENCE</scope>
</reference>
<organism evidence="1">
    <name type="scientific">Cacopsylla melanoneura</name>
    <dbReference type="NCBI Taxonomy" id="428564"/>
    <lineage>
        <taxon>Eukaryota</taxon>
        <taxon>Metazoa</taxon>
        <taxon>Ecdysozoa</taxon>
        <taxon>Arthropoda</taxon>
        <taxon>Hexapoda</taxon>
        <taxon>Insecta</taxon>
        <taxon>Pterygota</taxon>
        <taxon>Neoptera</taxon>
        <taxon>Paraneoptera</taxon>
        <taxon>Hemiptera</taxon>
        <taxon>Sternorrhyncha</taxon>
        <taxon>Psylloidea</taxon>
        <taxon>Psyllidae</taxon>
        <taxon>Psyllinae</taxon>
        <taxon>Cacopsylla</taxon>
    </lineage>
</organism>
<dbReference type="AlphaFoldDB" id="A0A8D8M7M9"/>
<name>A0A8D8M7M9_9HEMI</name>
<accession>A0A8D8M7M9</accession>
<proteinExistence type="predicted"/>